<evidence type="ECO:0000256" key="5">
    <source>
        <dbReference type="ARBA" id="ARBA00023274"/>
    </source>
</evidence>
<reference evidence="9 10" key="1">
    <citation type="journal article" date="2016" name="Nat. Commun.">
        <title>Thousands of microbial genomes shed light on interconnected biogeochemical processes in an aquifer system.</title>
        <authorList>
            <person name="Anantharaman K."/>
            <person name="Brown C.T."/>
            <person name="Hug L.A."/>
            <person name="Sharon I."/>
            <person name="Castelle C.J."/>
            <person name="Probst A.J."/>
            <person name="Thomas B.C."/>
            <person name="Singh A."/>
            <person name="Wilkins M.J."/>
            <person name="Karaoz U."/>
            <person name="Brodie E.L."/>
            <person name="Williams K.H."/>
            <person name="Hubbard S.S."/>
            <person name="Banfield J.F."/>
        </authorList>
    </citation>
    <scope>NUCLEOTIDE SEQUENCE [LARGE SCALE GENOMIC DNA]</scope>
</reference>
<dbReference type="InterPro" id="IPR020069">
    <property type="entry name" value="Ribosomal_bL9_C"/>
</dbReference>
<dbReference type="InterPro" id="IPR000244">
    <property type="entry name" value="Ribosomal_bL9"/>
</dbReference>
<comment type="function">
    <text evidence="7">Binds to the 23S rRNA.</text>
</comment>
<accession>A0A1F4XP64</accession>
<proteinExistence type="inferred from homology"/>
<dbReference type="SUPFAM" id="SSF55658">
    <property type="entry name" value="L9 N-domain-like"/>
    <property type="match status" value="1"/>
</dbReference>
<sequence length="148" mass="16013">MKVIFLKDVRGAGQHGEIKNVSDGYAHNFLLPQGLAEPATDAKVAELEAKKQAHDEELVKREGELTQKILSLRGKSVVITARSTEKGGLFKALSAADILRAIKDEHDLIIPQGSVHVPEHIKTTGEHTVILASKTQKAELKVSVIPAV</sequence>
<gene>
    <name evidence="7" type="primary">rplI</name>
    <name evidence="9" type="ORF">A3D68_02635</name>
</gene>
<evidence type="ECO:0000313" key="10">
    <source>
        <dbReference type="Proteomes" id="UP000177564"/>
    </source>
</evidence>
<evidence type="ECO:0000256" key="3">
    <source>
        <dbReference type="ARBA" id="ARBA00022884"/>
    </source>
</evidence>
<dbReference type="GO" id="GO:0006412">
    <property type="term" value="P:translation"/>
    <property type="evidence" value="ECO:0007669"/>
    <property type="project" value="UniProtKB-UniRule"/>
</dbReference>
<dbReference type="EMBL" id="MEWU01000035">
    <property type="protein sequence ID" value="OGC82853.1"/>
    <property type="molecule type" value="Genomic_DNA"/>
</dbReference>
<dbReference type="InterPro" id="IPR020070">
    <property type="entry name" value="Ribosomal_bL9_N"/>
</dbReference>
<dbReference type="AlphaFoldDB" id="A0A1F4XP64"/>
<dbReference type="InterPro" id="IPR036791">
    <property type="entry name" value="Ribosomal_bL9_C_sf"/>
</dbReference>
<dbReference type="STRING" id="1797240.A3D68_02635"/>
<dbReference type="PANTHER" id="PTHR21368">
    <property type="entry name" value="50S RIBOSOMAL PROTEIN L9"/>
    <property type="match status" value="1"/>
</dbReference>
<evidence type="ECO:0000256" key="4">
    <source>
        <dbReference type="ARBA" id="ARBA00022980"/>
    </source>
</evidence>
<keyword evidence="3 7" id="KW-0694">RNA-binding</keyword>
<dbReference type="GO" id="GO:0019843">
    <property type="term" value="F:rRNA binding"/>
    <property type="evidence" value="ECO:0007669"/>
    <property type="project" value="UniProtKB-UniRule"/>
</dbReference>
<dbReference type="GO" id="GO:0003735">
    <property type="term" value="F:structural constituent of ribosome"/>
    <property type="evidence" value="ECO:0007669"/>
    <property type="project" value="InterPro"/>
</dbReference>
<dbReference type="Gene3D" id="3.10.430.100">
    <property type="entry name" value="Ribosomal protein L9, C-terminal domain"/>
    <property type="match status" value="1"/>
</dbReference>
<dbReference type="HAMAP" id="MF_00503">
    <property type="entry name" value="Ribosomal_bL9"/>
    <property type="match status" value="1"/>
</dbReference>
<dbReference type="Gene3D" id="3.40.5.10">
    <property type="entry name" value="Ribosomal protein L9, N-terminal domain"/>
    <property type="match status" value="1"/>
</dbReference>
<dbReference type="FunFam" id="3.40.5.10:FF:000002">
    <property type="entry name" value="50S ribosomal protein L9"/>
    <property type="match status" value="1"/>
</dbReference>
<comment type="caution">
    <text evidence="9">The sequence shown here is derived from an EMBL/GenBank/DDBJ whole genome shotgun (WGS) entry which is preliminary data.</text>
</comment>
<dbReference type="PROSITE" id="PS00651">
    <property type="entry name" value="RIBOSOMAL_L9"/>
    <property type="match status" value="1"/>
</dbReference>
<keyword evidence="4 7" id="KW-0689">Ribosomal protein</keyword>
<name>A0A1F4XP64_9BACT</name>
<dbReference type="InterPro" id="IPR036935">
    <property type="entry name" value="Ribosomal_bL9_N_sf"/>
</dbReference>
<evidence type="ECO:0000259" key="8">
    <source>
        <dbReference type="PROSITE" id="PS00651"/>
    </source>
</evidence>
<evidence type="ECO:0000256" key="2">
    <source>
        <dbReference type="ARBA" id="ARBA00022730"/>
    </source>
</evidence>
<dbReference type="NCBIfam" id="TIGR00158">
    <property type="entry name" value="L9"/>
    <property type="match status" value="1"/>
</dbReference>
<feature type="domain" description="Ribosomal protein L9" evidence="8">
    <location>
        <begin position="13"/>
        <end position="40"/>
    </location>
</feature>
<evidence type="ECO:0000256" key="1">
    <source>
        <dbReference type="ARBA" id="ARBA00010605"/>
    </source>
</evidence>
<keyword evidence="2 7" id="KW-0699">rRNA-binding</keyword>
<dbReference type="GO" id="GO:1990904">
    <property type="term" value="C:ribonucleoprotein complex"/>
    <property type="evidence" value="ECO:0007669"/>
    <property type="project" value="UniProtKB-KW"/>
</dbReference>
<dbReference type="InterPro" id="IPR020594">
    <property type="entry name" value="Ribosomal_bL9_bac/chp"/>
</dbReference>
<dbReference type="Pfam" id="PF03948">
    <property type="entry name" value="Ribosomal_L9_C"/>
    <property type="match status" value="1"/>
</dbReference>
<dbReference type="SUPFAM" id="SSF55653">
    <property type="entry name" value="Ribosomal protein L9 C-domain"/>
    <property type="match status" value="1"/>
</dbReference>
<evidence type="ECO:0000313" key="9">
    <source>
        <dbReference type="EMBL" id="OGC82853.1"/>
    </source>
</evidence>
<dbReference type="Proteomes" id="UP000177564">
    <property type="component" value="Unassembled WGS sequence"/>
</dbReference>
<evidence type="ECO:0000256" key="7">
    <source>
        <dbReference type="HAMAP-Rule" id="MF_00503"/>
    </source>
</evidence>
<comment type="similarity">
    <text evidence="1 7">Belongs to the bacterial ribosomal protein bL9 family.</text>
</comment>
<evidence type="ECO:0000256" key="6">
    <source>
        <dbReference type="ARBA" id="ARBA00035292"/>
    </source>
</evidence>
<keyword evidence="5 7" id="KW-0687">Ribonucleoprotein</keyword>
<organism evidence="9 10">
    <name type="scientific">Candidatus Adlerbacteria bacterium RIFCSPHIGHO2_02_FULL_52_17</name>
    <dbReference type="NCBI Taxonomy" id="1797240"/>
    <lineage>
        <taxon>Bacteria</taxon>
        <taxon>Candidatus Adleribacteriota</taxon>
    </lineage>
</organism>
<dbReference type="GO" id="GO:0005840">
    <property type="term" value="C:ribosome"/>
    <property type="evidence" value="ECO:0007669"/>
    <property type="project" value="UniProtKB-KW"/>
</dbReference>
<protein>
    <recommendedName>
        <fullName evidence="6 7">Large ribosomal subunit protein bL9</fullName>
    </recommendedName>
</protein>
<dbReference type="Pfam" id="PF01281">
    <property type="entry name" value="Ribosomal_L9_N"/>
    <property type="match status" value="1"/>
</dbReference>
<dbReference type="InterPro" id="IPR009027">
    <property type="entry name" value="Ribosomal_bL9/RNase_H1_N"/>
</dbReference>